<feature type="domain" description="Myb/SANT-like" evidence="1">
    <location>
        <begin position="22"/>
        <end position="115"/>
    </location>
</feature>
<evidence type="ECO:0000259" key="1">
    <source>
        <dbReference type="Pfam" id="PF12776"/>
    </source>
</evidence>
<proteinExistence type="predicted"/>
<comment type="caution">
    <text evidence="2">The sequence shown here is derived from an EMBL/GenBank/DDBJ whole genome shotgun (WGS) entry which is preliminary data.</text>
</comment>
<feature type="domain" description="Myb/SANT-like" evidence="1">
    <location>
        <begin position="175"/>
        <end position="269"/>
    </location>
</feature>
<organism evidence="2 3">
    <name type="scientific">Coptis chinensis</name>
    <dbReference type="NCBI Taxonomy" id="261450"/>
    <lineage>
        <taxon>Eukaryota</taxon>
        <taxon>Viridiplantae</taxon>
        <taxon>Streptophyta</taxon>
        <taxon>Embryophyta</taxon>
        <taxon>Tracheophyta</taxon>
        <taxon>Spermatophyta</taxon>
        <taxon>Magnoliopsida</taxon>
        <taxon>Ranunculales</taxon>
        <taxon>Ranunculaceae</taxon>
        <taxon>Coptidoideae</taxon>
        <taxon>Coptis</taxon>
    </lineage>
</organism>
<evidence type="ECO:0000313" key="2">
    <source>
        <dbReference type="EMBL" id="KAF9598360.1"/>
    </source>
</evidence>
<reference evidence="2 3" key="1">
    <citation type="submission" date="2020-10" db="EMBL/GenBank/DDBJ databases">
        <title>The Coptis chinensis genome and diversification of protoberbering-type alkaloids.</title>
        <authorList>
            <person name="Wang B."/>
            <person name="Shu S."/>
            <person name="Song C."/>
            <person name="Liu Y."/>
        </authorList>
    </citation>
    <scope>NUCLEOTIDE SEQUENCE [LARGE SCALE GENOMIC DNA]</scope>
    <source>
        <strain evidence="2">HL-2020</strain>
        <tissue evidence="2">Leaf</tissue>
    </source>
</reference>
<sequence length="643" mass="74868">MELRHILLHNSQKERENGRHIRWTYAMDECMIQVFLEEARLGHKGKTCFEDKAYTTVINALAERLDTDICKKHIAHRLKSFRKEYRMFRTLIQQNGFVWDSARNKVTAEDSTWNDFIKVNPKFKSFRGRPCKWKFESLDIIVGKTRVLECSSMDSHDSDETDTEIDSREKGKQVRWTFEMDKCMIATLVEQARLGLKGEKGFKDKAYSAVFRALAHEVGIDVCKSHVDNRLRTLRTEYHVFYTLREHIEFCWDPVRNKVTAPDSIWNDYLKEHPEFKSYRGRACKWDYESLAIIVGNNQAVGSNARSCLDSSQSTPEVDSNGKGKQLRWTREMDKCMIETIVNHVKPGNKGNQRFEYQVYDAVREALADQLHLDVEQNGFSWDSRKNTVTASDATWNEFIKEHPKFRHCRGRACKWDYESLAIIVDNMEKGTQVRWTQDMDECMIETLIKQAHPKFKHYRGRACKWDYDSLAIIVGNYDTAQSIGISSPNVVDVDMASCPVQDVDVTYDLALQANMRHGDCDEEEERLSQDFKRNLSPRTPYSRHEKKARTADIVREVMDMVNEKIGGMTKLVDGLSFAKELYTEVMKVEGFSPDFLDRAFEILKRDGHGAEIFLVRTEPYRKRMLKELYEKYGEHGENGSVA</sequence>
<gene>
    <name evidence="2" type="ORF">IFM89_027233</name>
</gene>
<dbReference type="EMBL" id="JADFTS010000007">
    <property type="protein sequence ID" value="KAF9598360.1"/>
    <property type="molecule type" value="Genomic_DNA"/>
</dbReference>
<name>A0A835LKL9_9MAGN</name>
<dbReference type="PANTHER" id="PTHR46929">
    <property type="entry name" value="EXPRESSED PROTEIN"/>
    <property type="match status" value="1"/>
</dbReference>
<protein>
    <recommendedName>
        <fullName evidence="1">Myb/SANT-like domain-containing protein</fullName>
    </recommendedName>
</protein>
<dbReference type="PANTHER" id="PTHR46929:SF3">
    <property type="entry name" value="MYB_SANT-LIKE DOMAIN-CONTAINING PROTEIN"/>
    <property type="match status" value="1"/>
</dbReference>
<dbReference type="OrthoDB" id="1937145at2759"/>
<dbReference type="Proteomes" id="UP000631114">
    <property type="component" value="Unassembled WGS sequence"/>
</dbReference>
<dbReference type="Pfam" id="PF12776">
    <property type="entry name" value="Myb_DNA-bind_3"/>
    <property type="match status" value="2"/>
</dbReference>
<dbReference type="AlphaFoldDB" id="A0A835LKL9"/>
<keyword evidence="3" id="KW-1185">Reference proteome</keyword>
<accession>A0A835LKL9</accession>
<evidence type="ECO:0000313" key="3">
    <source>
        <dbReference type="Proteomes" id="UP000631114"/>
    </source>
</evidence>
<dbReference type="InterPro" id="IPR024752">
    <property type="entry name" value="Myb/SANT-like_dom"/>
</dbReference>